<evidence type="ECO:0008006" key="11">
    <source>
        <dbReference type="Google" id="ProtNLM"/>
    </source>
</evidence>
<keyword evidence="6 8" id="KW-1133">Transmembrane helix</keyword>
<proteinExistence type="inferred from homology"/>
<dbReference type="AlphaFoldDB" id="A0A7W8M3S2"/>
<dbReference type="GO" id="GO:0005886">
    <property type="term" value="C:plasma membrane"/>
    <property type="evidence" value="ECO:0007669"/>
    <property type="project" value="UniProtKB-SubCell"/>
</dbReference>
<name>A0A7W8M3S2_9FIRM</name>
<feature type="transmembrane region" description="Helical" evidence="8">
    <location>
        <begin position="103"/>
        <end position="121"/>
    </location>
</feature>
<gene>
    <name evidence="9" type="ORF">HNP82_000429</name>
</gene>
<protein>
    <recommendedName>
        <fullName evidence="11">AEC family transporter</fullName>
    </recommendedName>
</protein>
<evidence type="ECO:0000256" key="3">
    <source>
        <dbReference type="ARBA" id="ARBA00022448"/>
    </source>
</evidence>
<keyword evidence="3" id="KW-0813">Transport</keyword>
<dbReference type="InterPro" id="IPR038770">
    <property type="entry name" value="Na+/solute_symporter_sf"/>
</dbReference>
<evidence type="ECO:0000256" key="5">
    <source>
        <dbReference type="ARBA" id="ARBA00022692"/>
    </source>
</evidence>
<evidence type="ECO:0000256" key="8">
    <source>
        <dbReference type="SAM" id="Phobius"/>
    </source>
</evidence>
<dbReference type="Gene3D" id="1.20.1530.20">
    <property type="match status" value="1"/>
</dbReference>
<evidence type="ECO:0000313" key="10">
    <source>
        <dbReference type="Proteomes" id="UP000543642"/>
    </source>
</evidence>
<evidence type="ECO:0000256" key="2">
    <source>
        <dbReference type="ARBA" id="ARBA00010145"/>
    </source>
</evidence>
<reference evidence="9 10" key="1">
    <citation type="submission" date="2020-08" db="EMBL/GenBank/DDBJ databases">
        <title>Genomic Encyclopedia of Type Strains, Phase IV (KMG-IV): sequencing the most valuable type-strain genomes for metagenomic binning, comparative biology and taxonomic classification.</title>
        <authorList>
            <person name="Goeker M."/>
        </authorList>
    </citation>
    <scope>NUCLEOTIDE SEQUENCE [LARGE SCALE GENOMIC DNA]</scope>
    <source>
        <strain evidence="9 10">DSM 106146</strain>
    </source>
</reference>
<keyword evidence="7 8" id="KW-0472">Membrane</keyword>
<feature type="transmembrane region" description="Helical" evidence="8">
    <location>
        <begin position="68"/>
        <end position="91"/>
    </location>
</feature>
<feature type="transmembrane region" description="Helical" evidence="8">
    <location>
        <begin position="6"/>
        <end position="29"/>
    </location>
</feature>
<feature type="transmembrane region" description="Helical" evidence="8">
    <location>
        <begin position="127"/>
        <end position="148"/>
    </location>
</feature>
<evidence type="ECO:0000256" key="6">
    <source>
        <dbReference type="ARBA" id="ARBA00022989"/>
    </source>
</evidence>
<feature type="transmembrane region" description="Helical" evidence="8">
    <location>
        <begin position="262"/>
        <end position="281"/>
    </location>
</feature>
<accession>A0A7W8M3S2</accession>
<comment type="caution">
    <text evidence="9">The sequence shown here is derived from an EMBL/GenBank/DDBJ whole genome shotgun (WGS) entry which is preliminary data.</text>
</comment>
<feature type="transmembrane region" description="Helical" evidence="8">
    <location>
        <begin position="200"/>
        <end position="221"/>
    </location>
</feature>
<evidence type="ECO:0000256" key="7">
    <source>
        <dbReference type="ARBA" id="ARBA00023136"/>
    </source>
</evidence>
<evidence type="ECO:0000256" key="4">
    <source>
        <dbReference type="ARBA" id="ARBA00022475"/>
    </source>
</evidence>
<dbReference type="GO" id="GO:0055085">
    <property type="term" value="P:transmembrane transport"/>
    <property type="evidence" value="ECO:0007669"/>
    <property type="project" value="InterPro"/>
</dbReference>
<dbReference type="InterPro" id="IPR004776">
    <property type="entry name" value="Mem_transp_PIN-like"/>
</dbReference>
<feature type="transmembrane region" description="Helical" evidence="8">
    <location>
        <begin position="168"/>
        <end position="188"/>
    </location>
</feature>
<keyword evidence="10" id="KW-1185">Reference proteome</keyword>
<comment type="subcellular location">
    <subcellularLocation>
        <location evidence="1">Cell membrane</location>
        <topology evidence="1">Multi-pass membrane protein</topology>
    </subcellularLocation>
</comment>
<dbReference type="Pfam" id="PF03547">
    <property type="entry name" value="Mem_trans"/>
    <property type="match status" value="1"/>
</dbReference>
<comment type="similarity">
    <text evidence="2">Belongs to the auxin efflux carrier (TC 2.A.69) family.</text>
</comment>
<dbReference type="PANTHER" id="PTHR36838">
    <property type="entry name" value="AUXIN EFFLUX CARRIER FAMILY PROTEIN"/>
    <property type="match status" value="1"/>
</dbReference>
<keyword evidence="4" id="KW-1003">Cell membrane</keyword>
<keyword evidence="5 8" id="KW-0812">Transmembrane</keyword>
<dbReference type="PANTHER" id="PTHR36838:SF4">
    <property type="entry name" value="AUXIN EFFLUX CARRIER FAMILY PROTEIN"/>
    <property type="match status" value="1"/>
</dbReference>
<evidence type="ECO:0000256" key="1">
    <source>
        <dbReference type="ARBA" id="ARBA00004651"/>
    </source>
</evidence>
<sequence>MNNFIFSLNATIPIFILIVLGWFLMKLGILTKGFNAAADKYVFKVALPVLLFHDIATADIRSEFDPRFFFFCMISTTIMFLGVWGLTSIFMKDKTMVGAFVQASARGSAAVLGIAFVNNIYGSSGMAPMMIVAAVPLYNIFSVIILSVCSNDKNADRGHQIRTTFLNVLKNPIIIGIVAGLPFSLLGIDITGDAFTIPYNAITNIANTATPIALLVVGAGFEGRKAIKKIKPTMAATFIKLVALPAIFFPFAVAMGFRGSELVAILVMLGSPTTVTCYIMAKNMGNDEVLSSSIVVTATLLSSITLTFWVFLLRSLNLI</sequence>
<organism evidence="9 10">
    <name type="scientific">Catenibacillus scindens</name>
    <dbReference type="NCBI Taxonomy" id="673271"/>
    <lineage>
        <taxon>Bacteria</taxon>
        <taxon>Bacillati</taxon>
        <taxon>Bacillota</taxon>
        <taxon>Clostridia</taxon>
        <taxon>Lachnospirales</taxon>
        <taxon>Lachnospiraceae</taxon>
        <taxon>Catenibacillus</taxon>
    </lineage>
</organism>
<dbReference type="EMBL" id="JACHFW010000001">
    <property type="protein sequence ID" value="MBB5263335.1"/>
    <property type="molecule type" value="Genomic_DNA"/>
</dbReference>
<feature type="transmembrane region" description="Helical" evidence="8">
    <location>
        <begin position="233"/>
        <end position="256"/>
    </location>
</feature>
<dbReference type="RefSeq" id="WP_183770950.1">
    <property type="nucleotide sequence ID" value="NZ_CAWVEG010000069.1"/>
</dbReference>
<dbReference type="Proteomes" id="UP000543642">
    <property type="component" value="Unassembled WGS sequence"/>
</dbReference>
<feature type="transmembrane region" description="Helical" evidence="8">
    <location>
        <begin position="293"/>
        <end position="312"/>
    </location>
</feature>
<evidence type="ECO:0000313" key="9">
    <source>
        <dbReference type="EMBL" id="MBB5263335.1"/>
    </source>
</evidence>